<gene>
    <name evidence="11" type="ORF">TOPH_04019</name>
</gene>
<proteinExistence type="inferred from homology"/>
<evidence type="ECO:0000256" key="4">
    <source>
        <dbReference type="ARBA" id="ARBA00022857"/>
    </source>
</evidence>
<reference evidence="11 12" key="1">
    <citation type="journal article" date="2015" name="BMC Genomics">
        <title>The genome of the truffle-parasite Tolypocladium ophioglossoides and the evolution of antifungal peptaibiotics.</title>
        <authorList>
            <person name="Quandt C.A."/>
            <person name="Bushley K.E."/>
            <person name="Spatafora J.W."/>
        </authorList>
    </citation>
    <scope>NUCLEOTIDE SEQUENCE [LARGE SCALE GENOMIC DNA]</scope>
    <source>
        <strain evidence="11 12">CBS 100239</strain>
    </source>
</reference>
<keyword evidence="5 8" id="KW-0560">Oxidoreductase</keyword>
<dbReference type="Gene3D" id="3.50.50.60">
    <property type="entry name" value="FAD/NAD(P)-binding domain"/>
    <property type="match status" value="2"/>
</dbReference>
<feature type="non-terminal residue" evidence="11">
    <location>
        <position position="1"/>
    </location>
</feature>
<dbReference type="GO" id="GO:0004791">
    <property type="term" value="F:thioredoxin-disulfide reductase (NADPH) activity"/>
    <property type="evidence" value="ECO:0007669"/>
    <property type="project" value="UniProtKB-UniRule"/>
</dbReference>
<evidence type="ECO:0000256" key="5">
    <source>
        <dbReference type="ARBA" id="ARBA00023002"/>
    </source>
</evidence>
<evidence type="ECO:0000259" key="10">
    <source>
        <dbReference type="Pfam" id="PF07992"/>
    </source>
</evidence>
<evidence type="ECO:0000256" key="3">
    <source>
        <dbReference type="ARBA" id="ARBA00022827"/>
    </source>
</evidence>
<evidence type="ECO:0000256" key="2">
    <source>
        <dbReference type="ARBA" id="ARBA00022630"/>
    </source>
</evidence>
<keyword evidence="4 9" id="KW-0521">NADP</keyword>
<dbReference type="EMBL" id="LFRF01000009">
    <property type="protein sequence ID" value="KND91256.1"/>
    <property type="molecule type" value="Genomic_DNA"/>
</dbReference>
<comment type="subunit">
    <text evidence="8">Homodimer.</text>
</comment>
<dbReference type="GO" id="GO:0019430">
    <property type="term" value="P:removal of superoxide radicals"/>
    <property type="evidence" value="ECO:0007669"/>
    <property type="project" value="UniProtKB-UniRule"/>
</dbReference>
<dbReference type="GO" id="GO:0005737">
    <property type="term" value="C:cytoplasm"/>
    <property type="evidence" value="ECO:0007669"/>
    <property type="project" value="InterPro"/>
</dbReference>
<dbReference type="FunFam" id="3.50.50.60:FF:000064">
    <property type="entry name" value="Thioredoxin reductase"/>
    <property type="match status" value="1"/>
</dbReference>
<evidence type="ECO:0000256" key="9">
    <source>
        <dbReference type="RuleBase" id="RU003881"/>
    </source>
</evidence>
<keyword evidence="12" id="KW-1185">Reference proteome</keyword>
<evidence type="ECO:0000256" key="1">
    <source>
        <dbReference type="ARBA" id="ARBA00009333"/>
    </source>
</evidence>
<dbReference type="InterPro" id="IPR050097">
    <property type="entry name" value="Ferredoxin-NADP_redctase_2"/>
</dbReference>
<dbReference type="Pfam" id="PF07992">
    <property type="entry name" value="Pyr_redox_2"/>
    <property type="match status" value="1"/>
</dbReference>
<comment type="cofactor">
    <cofactor evidence="9">
        <name>FAD</name>
        <dbReference type="ChEBI" id="CHEBI:57692"/>
    </cofactor>
    <text evidence="9">Binds 1 FAD per subunit.</text>
</comment>
<dbReference type="PROSITE" id="PS00573">
    <property type="entry name" value="PYRIDINE_REDOX_2"/>
    <property type="match status" value="1"/>
</dbReference>
<dbReference type="NCBIfam" id="TIGR01292">
    <property type="entry name" value="TRX_reduct"/>
    <property type="match status" value="1"/>
</dbReference>
<evidence type="ECO:0000313" key="12">
    <source>
        <dbReference type="Proteomes" id="UP000036947"/>
    </source>
</evidence>
<keyword evidence="6" id="KW-1015">Disulfide bond</keyword>
<dbReference type="InterPro" id="IPR005982">
    <property type="entry name" value="Thioredox_Rdtase"/>
</dbReference>
<dbReference type="PRINTS" id="PR00469">
    <property type="entry name" value="PNDRDTASEII"/>
</dbReference>
<accession>A0A0L0NB36</accession>
<evidence type="ECO:0000313" key="11">
    <source>
        <dbReference type="EMBL" id="KND91256.1"/>
    </source>
</evidence>
<evidence type="ECO:0000256" key="6">
    <source>
        <dbReference type="ARBA" id="ARBA00023157"/>
    </source>
</evidence>
<comment type="caution">
    <text evidence="11">The sequence shown here is derived from an EMBL/GenBank/DDBJ whole genome shotgun (WGS) entry which is preliminary data.</text>
</comment>
<comment type="catalytic activity">
    <reaction evidence="8">
        <text>[thioredoxin]-dithiol + NADP(+) = [thioredoxin]-disulfide + NADPH + H(+)</text>
        <dbReference type="Rhea" id="RHEA:20345"/>
        <dbReference type="Rhea" id="RHEA-COMP:10698"/>
        <dbReference type="Rhea" id="RHEA-COMP:10700"/>
        <dbReference type="ChEBI" id="CHEBI:15378"/>
        <dbReference type="ChEBI" id="CHEBI:29950"/>
        <dbReference type="ChEBI" id="CHEBI:50058"/>
        <dbReference type="ChEBI" id="CHEBI:57783"/>
        <dbReference type="ChEBI" id="CHEBI:58349"/>
        <dbReference type="EC" id="1.8.1.9"/>
    </reaction>
</comment>
<dbReference type="PRINTS" id="PR00368">
    <property type="entry name" value="FADPNR"/>
</dbReference>
<keyword evidence="7 8" id="KW-0676">Redox-active center</keyword>
<evidence type="ECO:0000256" key="7">
    <source>
        <dbReference type="ARBA" id="ARBA00023284"/>
    </source>
</evidence>
<feature type="domain" description="FAD/NAD(P)-binding" evidence="10">
    <location>
        <begin position="48"/>
        <end position="346"/>
    </location>
</feature>
<comment type="similarity">
    <text evidence="1 8">Belongs to the class-II pyridine nucleotide-disulfide oxidoreductase family.</text>
</comment>
<keyword evidence="2 8" id="KW-0285">Flavoprotein</keyword>
<sequence length="373" mass="39669">KPAAKLFASRFARTLRSSAGLSIAAAATAFQKTSVPPKELGARSMHSKVVVIGSGPAAPTAAVYLSRAELKPVLYEGFMANGTAAGGQLTTTTEVENYPGFPKGIMGQELMDNMRAQSKRFGTEIITDTVTKLDLSSRPFKYSTEFHPDETHTADAVIVATGASARRLNLPGEDKYWQNGISACAVCDGAVPIFRNKPLFVIGGGDSAAEEATFLTKYGSHVTVLVRRDVLRASKTMATRLLANKKVTVRFNSHATEVRGDSNGLMSHLVVRDAATGKEEVVEANGLFYAIGHDPATALVKGQVNMDEDGYIKTVPGTTQTSIEGVFAAGDVQDKRYRQAITSAGTGCMAALEAEKFLVELEDLMGLGAKKKA</sequence>
<dbReference type="STRING" id="1163406.A0A0L0NB36"/>
<dbReference type="PANTHER" id="PTHR48105">
    <property type="entry name" value="THIOREDOXIN REDUCTASE 1-RELATED-RELATED"/>
    <property type="match status" value="1"/>
</dbReference>
<dbReference type="EC" id="1.8.1.9" evidence="8"/>
<evidence type="ECO:0000256" key="8">
    <source>
        <dbReference type="RuleBase" id="RU003880"/>
    </source>
</evidence>
<dbReference type="Proteomes" id="UP000036947">
    <property type="component" value="Unassembled WGS sequence"/>
</dbReference>
<dbReference type="InterPro" id="IPR008255">
    <property type="entry name" value="Pyr_nucl-diS_OxRdtase_2_AS"/>
</dbReference>
<dbReference type="OrthoDB" id="371245at2759"/>
<dbReference type="SUPFAM" id="SSF51905">
    <property type="entry name" value="FAD/NAD(P)-binding domain"/>
    <property type="match status" value="1"/>
</dbReference>
<name>A0A0L0NB36_TOLOC</name>
<keyword evidence="3 8" id="KW-0274">FAD</keyword>
<dbReference type="InterPro" id="IPR036188">
    <property type="entry name" value="FAD/NAD-bd_sf"/>
</dbReference>
<protein>
    <recommendedName>
        <fullName evidence="8">Thioredoxin reductase</fullName>
        <ecNumber evidence="8">1.8.1.9</ecNumber>
    </recommendedName>
</protein>
<organism evidence="11 12">
    <name type="scientific">Tolypocladium ophioglossoides (strain CBS 100239)</name>
    <name type="common">Snaketongue truffleclub</name>
    <name type="synonym">Elaphocordyceps ophioglossoides</name>
    <dbReference type="NCBI Taxonomy" id="1163406"/>
    <lineage>
        <taxon>Eukaryota</taxon>
        <taxon>Fungi</taxon>
        <taxon>Dikarya</taxon>
        <taxon>Ascomycota</taxon>
        <taxon>Pezizomycotina</taxon>
        <taxon>Sordariomycetes</taxon>
        <taxon>Hypocreomycetidae</taxon>
        <taxon>Hypocreales</taxon>
        <taxon>Ophiocordycipitaceae</taxon>
        <taxon>Tolypocladium</taxon>
    </lineage>
</organism>
<dbReference type="AlphaFoldDB" id="A0A0L0NB36"/>
<dbReference type="InterPro" id="IPR023753">
    <property type="entry name" value="FAD/NAD-binding_dom"/>
</dbReference>